<evidence type="ECO:0000313" key="10">
    <source>
        <dbReference type="EMBL" id="KMO15469.1"/>
    </source>
</evidence>
<keyword evidence="5" id="KW-0812">Transmembrane</keyword>
<dbReference type="EMBL" id="JTHG01000269">
    <property type="protein sequence ID" value="KMO15469.1"/>
    <property type="molecule type" value="Genomic_DNA"/>
</dbReference>
<keyword evidence="7" id="KW-0998">Cell outer membrane</keyword>
<evidence type="ECO:0008006" key="12">
    <source>
        <dbReference type="Google" id="ProtNLM"/>
    </source>
</evidence>
<dbReference type="Proteomes" id="UP000036471">
    <property type="component" value="Unassembled WGS sequence"/>
</dbReference>
<keyword evidence="4" id="KW-1134">Transmembrane beta strand</keyword>
<feature type="chain" id="PRO_5045951411" description="Transporter" evidence="9">
    <location>
        <begin position="26"/>
        <end position="513"/>
    </location>
</feature>
<comment type="caution">
    <text evidence="10">The sequence shown here is derived from an EMBL/GenBank/DDBJ whole genome shotgun (WGS) entry which is preliminary data.</text>
</comment>
<evidence type="ECO:0000256" key="3">
    <source>
        <dbReference type="ARBA" id="ARBA00022448"/>
    </source>
</evidence>
<evidence type="ECO:0000256" key="5">
    <source>
        <dbReference type="ARBA" id="ARBA00022692"/>
    </source>
</evidence>
<dbReference type="SUPFAM" id="SSF56954">
    <property type="entry name" value="Outer membrane efflux proteins (OEP)"/>
    <property type="match status" value="1"/>
</dbReference>
<dbReference type="InterPro" id="IPR003423">
    <property type="entry name" value="OMP_efflux"/>
</dbReference>
<name>A0ABR5GYS7_9HYPH</name>
<evidence type="ECO:0000256" key="6">
    <source>
        <dbReference type="ARBA" id="ARBA00023136"/>
    </source>
</evidence>
<dbReference type="Gene3D" id="1.20.1600.10">
    <property type="entry name" value="Outer membrane efflux proteins (OEP)"/>
    <property type="match status" value="1"/>
</dbReference>
<evidence type="ECO:0000256" key="4">
    <source>
        <dbReference type="ARBA" id="ARBA00022452"/>
    </source>
</evidence>
<evidence type="ECO:0000256" key="1">
    <source>
        <dbReference type="ARBA" id="ARBA00004442"/>
    </source>
</evidence>
<keyword evidence="11" id="KW-1185">Reference proteome</keyword>
<accession>A0ABR5GYS7</accession>
<feature type="signal peptide" evidence="9">
    <location>
        <begin position="1"/>
        <end position="25"/>
    </location>
</feature>
<comment type="similarity">
    <text evidence="2">Belongs to the outer membrane factor (OMF) (TC 1.B.17) family.</text>
</comment>
<evidence type="ECO:0000256" key="8">
    <source>
        <dbReference type="SAM" id="MobiDB-lite"/>
    </source>
</evidence>
<dbReference type="InterPro" id="IPR051906">
    <property type="entry name" value="TolC-like"/>
</dbReference>
<keyword evidence="9" id="KW-0732">Signal</keyword>
<dbReference type="PANTHER" id="PTHR30026:SF20">
    <property type="entry name" value="OUTER MEMBRANE PROTEIN TOLC"/>
    <property type="match status" value="1"/>
</dbReference>
<feature type="compositionally biased region" description="Low complexity" evidence="8">
    <location>
        <begin position="44"/>
        <end position="60"/>
    </location>
</feature>
<keyword evidence="6" id="KW-0472">Membrane</keyword>
<organism evidence="10 11">
    <name type="scientific">Methylobacterium indicum</name>
    <dbReference type="NCBI Taxonomy" id="1775910"/>
    <lineage>
        <taxon>Bacteria</taxon>
        <taxon>Pseudomonadati</taxon>
        <taxon>Pseudomonadota</taxon>
        <taxon>Alphaproteobacteria</taxon>
        <taxon>Hyphomicrobiales</taxon>
        <taxon>Methylobacteriaceae</taxon>
        <taxon>Methylobacterium</taxon>
    </lineage>
</organism>
<feature type="region of interest" description="Disordered" evidence="8">
    <location>
        <begin position="34"/>
        <end position="61"/>
    </location>
</feature>
<comment type="subcellular location">
    <subcellularLocation>
        <location evidence="1">Cell outer membrane</location>
    </subcellularLocation>
</comment>
<sequence>MHGPPRIPRLFLATALAVAATGANAEPALQAAKPKRVVKPVPVPSSQHSAPAKSAKSAKAGEAVRDREIPFSVADTVALALRNNRTIRSASIDRIAQKFDLRVVEDRFTPQFGVSGGAIRQRIAGIDTSSYTVTPGVTTLLPTGAIVSFSWADQASDTLGVRSRRSAGLLSVSQPLLRGAGSDVTLAPMRSARLGERINQLRLKATVSETIGQVIFAYRELLRAQEELRIAQASVGRAETLIDINRALIAAGRMAEVDIVQTEADLENQRIRVLEASRSLDNSRIQLLNLLALDLATPAVARESITPARVTTNLPDLMRIALAQRPDYLGQLNAVEQSKLGIVVAQNERLWDLSVFGTGSLGRTSITGPLATSAGITDVTVGLVFNAPLNDLRREQPYIQATTGLQNAEVQLETIRQGVEVQIRNSATDIDIRWRQLEVARRARELAARAVEIEKEKLKVGRSANYQVRALENDLRSAENQQLGAAIGYLNALTLLDVQLGTTLDTWHIALRD</sequence>
<dbReference type="Pfam" id="PF02321">
    <property type="entry name" value="OEP"/>
    <property type="match status" value="1"/>
</dbReference>
<evidence type="ECO:0000256" key="7">
    <source>
        <dbReference type="ARBA" id="ARBA00023237"/>
    </source>
</evidence>
<evidence type="ECO:0000313" key="11">
    <source>
        <dbReference type="Proteomes" id="UP000036471"/>
    </source>
</evidence>
<evidence type="ECO:0000256" key="2">
    <source>
        <dbReference type="ARBA" id="ARBA00007613"/>
    </source>
</evidence>
<reference evidence="10 11" key="1">
    <citation type="submission" date="2014-11" db="EMBL/GenBank/DDBJ databases">
        <title>Comparative genomics of Methylobacterium species.</title>
        <authorList>
            <person name="Chaudhry V."/>
            <person name="Patil P.B."/>
        </authorList>
    </citation>
    <scope>NUCLEOTIDE SEQUENCE [LARGE SCALE GENOMIC DNA]</scope>
    <source>
        <strain evidence="10 11">SE3.6</strain>
    </source>
</reference>
<evidence type="ECO:0000256" key="9">
    <source>
        <dbReference type="SAM" id="SignalP"/>
    </source>
</evidence>
<dbReference type="RefSeq" id="WP_048428111.1">
    <property type="nucleotide sequence ID" value="NZ_JTHF01000112.1"/>
</dbReference>
<dbReference type="PANTHER" id="PTHR30026">
    <property type="entry name" value="OUTER MEMBRANE PROTEIN TOLC"/>
    <property type="match status" value="1"/>
</dbReference>
<proteinExistence type="inferred from homology"/>
<keyword evidence="3" id="KW-0813">Transport</keyword>
<gene>
    <name evidence="10" type="ORF">QR79_24240</name>
</gene>
<protein>
    <recommendedName>
        <fullName evidence="12">Transporter</fullName>
    </recommendedName>
</protein>